<evidence type="ECO:0000313" key="11">
    <source>
        <dbReference type="Proteomes" id="UP000694255"/>
    </source>
</evidence>
<protein>
    <submittedName>
        <fullName evidence="10">VPS10</fullName>
    </submittedName>
</protein>
<dbReference type="FunFam" id="3.30.60.270:FF:000005">
    <property type="entry name" value="Sortilin"/>
    <property type="match status" value="1"/>
</dbReference>
<dbReference type="PANTHER" id="PTHR12106">
    <property type="entry name" value="SORTILIN RELATED"/>
    <property type="match status" value="1"/>
</dbReference>
<evidence type="ECO:0000256" key="7">
    <source>
        <dbReference type="SAM" id="MobiDB-lite"/>
    </source>
</evidence>
<evidence type="ECO:0000256" key="8">
    <source>
        <dbReference type="SAM" id="Phobius"/>
    </source>
</evidence>
<feature type="compositionally biased region" description="Acidic residues" evidence="7">
    <location>
        <begin position="1504"/>
        <end position="1514"/>
    </location>
</feature>
<dbReference type="GO" id="GO:0016020">
    <property type="term" value="C:membrane"/>
    <property type="evidence" value="ECO:0007669"/>
    <property type="project" value="UniProtKB-SubCell"/>
</dbReference>
<comment type="subcellular location">
    <subcellularLocation>
        <location evidence="1">Membrane</location>
    </subcellularLocation>
</comment>
<gene>
    <name evidence="10" type="ORF">J8A68_005818</name>
</gene>
<evidence type="ECO:0000256" key="1">
    <source>
        <dbReference type="ARBA" id="ARBA00004370"/>
    </source>
</evidence>
<dbReference type="Pfam" id="PF15902">
    <property type="entry name" value="Sortilin-Vps10"/>
    <property type="match status" value="2"/>
</dbReference>
<evidence type="ECO:0000256" key="2">
    <source>
        <dbReference type="ARBA" id="ARBA00022692"/>
    </source>
</evidence>
<dbReference type="GO" id="GO:0006895">
    <property type="term" value="P:Golgi to endosome transport"/>
    <property type="evidence" value="ECO:0007669"/>
    <property type="project" value="TreeGrafter"/>
</dbReference>
<dbReference type="GO" id="GO:0005829">
    <property type="term" value="C:cytosol"/>
    <property type="evidence" value="ECO:0007669"/>
    <property type="project" value="GOC"/>
</dbReference>
<feature type="domain" description="VPS10" evidence="9">
    <location>
        <begin position="29"/>
        <end position="669"/>
    </location>
</feature>
<keyword evidence="5 8" id="KW-0472">Membrane</keyword>
<dbReference type="OrthoDB" id="443634at2759"/>
<organism evidence="10 11">
    <name type="scientific">[Candida] subhashii</name>
    <dbReference type="NCBI Taxonomy" id="561895"/>
    <lineage>
        <taxon>Eukaryota</taxon>
        <taxon>Fungi</taxon>
        <taxon>Dikarya</taxon>
        <taxon>Ascomycota</taxon>
        <taxon>Saccharomycotina</taxon>
        <taxon>Pichiomycetes</taxon>
        <taxon>Debaryomycetaceae</taxon>
        <taxon>Spathaspora</taxon>
    </lineage>
</organism>
<evidence type="ECO:0000256" key="5">
    <source>
        <dbReference type="ARBA" id="ARBA00023136"/>
    </source>
</evidence>
<dbReference type="GeneID" id="73472618"/>
<evidence type="ECO:0000256" key="6">
    <source>
        <dbReference type="ARBA" id="ARBA00023180"/>
    </source>
</evidence>
<accession>A0A8J5QGB8</accession>
<dbReference type="GO" id="GO:0005794">
    <property type="term" value="C:Golgi apparatus"/>
    <property type="evidence" value="ECO:0007669"/>
    <property type="project" value="TreeGrafter"/>
</dbReference>
<dbReference type="SMART" id="SM00602">
    <property type="entry name" value="VPS10"/>
    <property type="match status" value="2"/>
</dbReference>
<sequence>MTAKGAFAPEVSMIKHRSPSKEIKYFDDSSNLLLLRDNTLSISFDDGKSFEVVKAIKDEVIYFEMDPYNNKRAFAMALSKSQYMTDDQGKTWKKYNVDLFDYNAEEMASIPKISFNAANSDYMMISNYHCPPGEKLSHRCKHKYFYTKDGFKTVEKLPIEAHICNFAKSTKSFKQGKDENIMCTTNKLNSYGHILESHLYKSDDFYKSQKELNPIDSATGAIIDIKVEESFIVVVSKMDKFNEKSRINIHISRDGENFERADLQVEVKYGVMSFLPSSPSSLFFQILDYASRKFQASTFYSSDSSGLHYKKLLEDVAGGNVQKVQNIDGAWIANIGVESQNSDDQDDKSFLDYLIGGTFKKDIVTKFSFNDGADWSLLKLNGDSDCDVEKGCSVHLWENSELDSSGKFVTGPTPGILLGVGNSGTKLTHDFSKMKTFVSRDGGATWDKAFDFPCVFSFGDQGNVILAVPYNSKKEFETSKKLHYSLDQGKSWESFELEHPIYPLVILTTVDGTSRKFVITGVDQIHKDQASEYVYSVDFSKAFDDKKCSDDDFEEFYARVTLDNAPICVYGHREKFMRRKQDAKCFVNKLFEDVKVIDDPCQCREWDFECAPGFQKSEKNELVCVPDPKQLTKLCIGKSQVKLPDKVLMAENKCDMGKKKLSDFVSEESIKCSDYVDEPGSGNGGSNKGDAHEVVVELTTFEGELAQYSYIDESKDFGADNVVLKTTSEYAYVSNNGGVSFTKIPVYERILGFFVGPIPGQLILATDTDIIYVSDDGGSTFVKQKAPRKPHPSVGRAVAWHSTQAHRFLWFGSDCADNDSMRDCSITAYLTEDSGESFVKLKENVQTCDFVGAVFDKPDNDLIFCSVEEDRRLALHSLTTKDKESKKLFDSTVGYAVTGNFVVVATVNEKKHALQAKVTVDGKVFADADFPHDFHADYQQAYTILDSKSKAIFIHVTTNADPNFEYGTILKSNSNGTSYVLSLENVNRNRVGYVDYDRIEGLEGVIIANVVSNANEKSGSKKLQSKISRNDGSEWNYLAPPAIDSKGKKYKCTGSPLNKCALHLHGFTERPDYRDTYSSGSATGFLIGVGSVGEHLEDYSKSSTFLSKDGGVTWKEVQDGVYMWEYGDRGTILVLVEATKATDKLLYSLDEGESWNEFKFADREVNILDLATVPTDTSRKFLILARDGGSATLSYSIDFTNIHKRQCQLNLDNPEKDDYTYWTPGDGCLFGHESKYLRRAIGHNDCFIGSAPLAEGFTVTRNCTCTRQDYECDYNYYRDDKDNTCKLVQGLTPQGRMKEMCNKENAFEYFESTGYRKIPLSTCYGGRQFDNWNPKACPGKEKEFNQHYGKEVTGHKLFAVVFVPLLIFIIATWFVYDRGIRRNGGFKRLGQIRLDLEDDGGFDPIENNQVDVVVNKIVRGGIFAAAVVIASVKTIIKIDKMLLERVSGFVFNRPGTRSYVNIPDFDDEEAELFGDFQDNIDDEIEEGARISEDFSRHDNPFQDEIGDVAEEASVEPEANNSNERLFDIDDEEEAPTPSR</sequence>
<name>A0A8J5QGB8_9ASCO</name>
<dbReference type="InterPro" id="IPR006581">
    <property type="entry name" value="VPS10"/>
</dbReference>
<dbReference type="Pfam" id="PF15901">
    <property type="entry name" value="Sortilin_C"/>
    <property type="match status" value="2"/>
</dbReference>
<dbReference type="GO" id="GO:0006623">
    <property type="term" value="P:protein targeting to vacuole"/>
    <property type="evidence" value="ECO:0007669"/>
    <property type="project" value="TreeGrafter"/>
</dbReference>
<dbReference type="InterPro" id="IPR031778">
    <property type="entry name" value="Sortilin_N"/>
</dbReference>
<feature type="compositionally biased region" description="Basic and acidic residues" evidence="7">
    <location>
        <begin position="1487"/>
        <end position="1500"/>
    </location>
</feature>
<feature type="transmembrane region" description="Helical" evidence="8">
    <location>
        <begin position="1357"/>
        <end position="1376"/>
    </location>
</feature>
<evidence type="ECO:0000313" key="10">
    <source>
        <dbReference type="EMBL" id="KAG7660701.1"/>
    </source>
</evidence>
<comment type="caution">
    <text evidence="10">The sequence shown here is derived from an EMBL/GenBank/DDBJ whole genome shotgun (WGS) entry which is preliminary data.</text>
</comment>
<feature type="region of interest" description="Disordered" evidence="7">
    <location>
        <begin position="1487"/>
        <end position="1539"/>
    </location>
</feature>
<feature type="compositionally biased region" description="Acidic residues" evidence="7">
    <location>
        <begin position="1528"/>
        <end position="1539"/>
    </location>
</feature>
<dbReference type="PANTHER" id="PTHR12106:SF27">
    <property type="entry name" value="SORTILIN-RELATED RECEPTOR"/>
    <property type="match status" value="1"/>
</dbReference>
<dbReference type="RefSeq" id="XP_049260934.1">
    <property type="nucleotide sequence ID" value="XM_049409925.1"/>
</dbReference>
<dbReference type="Proteomes" id="UP000694255">
    <property type="component" value="Unassembled WGS sequence"/>
</dbReference>
<evidence type="ECO:0000256" key="3">
    <source>
        <dbReference type="ARBA" id="ARBA00022737"/>
    </source>
</evidence>
<dbReference type="GO" id="GO:0006896">
    <property type="term" value="P:Golgi to vacuole transport"/>
    <property type="evidence" value="ECO:0007669"/>
    <property type="project" value="TreeGrafter"/>
</dbReference>
<proteinExistence type="predicted"/>
<keyword evidence="4 8" id="KW-1133">Transmembrane helix</keyword>
<keyword evidence="2 8" id="KW-0812">Transmembrane</keyword>
<reference evidence="10 11" key="1">
    <citation type="journal article" date="2021" name="DNA Res.">
        <title>Genome analysis of Candida subhashii reveals its hybrid nature and dual mitochondrial genome conformations.</title>
        <authorList>
            <person name="Mixao V."/>
            <person name="Hegedusova E."/>
            <person name="Saus E."/>
            <person name="Pryszcz L.P."/>
            <person name="Cillingova A."/>
            <person name="Nosek J."/>
            <person name="Gabaldon T."/>
        </authorList>
    </citation>
    <scope>NUCLEOTIDE SEQUENCE [LARGE SCALE GENOMIC DNA]</scope>
    <source>
        <strain evidence="10 11">CBS 10753</strain>
    </source>
</reference>
<dbReference type="InterPro" id="IPR031777">
    <property type="entry name" value="Sortilin_C"/>
</dbReference>
<keyword evidence="11" id="KW-1185">Reference proteome</keyword>
<feature type="domain" description="VPS10" evidence="9">
    <location>
        <begin position="720"/>
        <end position="1342"/>
    </location>
</feature>
<dbReference type="EMBL" id="JAGSYN010000275">
    <property type="protein sequence ID" value="KAG7660701.1"/>
    <property type="molecule type" value="Genomic_DNA"/>
</dbReference>
<keyword evidence="3" id="KW-0677">Repeat</keyword>
<evidence type="ECO:0000259" key="9">
    <source>
        <dbReference type="SMART" id="SM00602"/>
    </source>
</evidence>
<evidence type="ECO:0000256" key="4">
    <source>
        <dbReference type="ARBA" id="ARBA00022989"/>
    </source>
</evidence>
<dbReference type="InterPro" id="IPR050310">
    <property type="entry name" value="VPS10-sortilin"/>
</dbReference>
<keyword evidence="6" id="KW-0325">Glycoprotein</keyword>